<dbReference type="OrthoDB" id="7210926at2"/>
<dbReference type="SUPFAM" id="SSF141371">
    <property type="entry name" value="PilZ domain-like"/>
    <property type="match status" value="1"/>
</dbReference>
<dbReference type="EMBL" id="CP046052">
    <property type="protein sequence ID" value="QGM45002.1"/>
    <property type="molecule type" value="Genomic_DNA"/>
</dbReference>
<feature type="domain" description="PilZ" evidence="1">
    <location>
        <begin position="9"/>
        <end position="88"/>
    </location>
</feature>
<dbReference type="AlphaFoldDB" id="A0A6B8KBS0"/>
<evidence type="ECO:0000313" key="2">
    <source>
        <dbReference type="EMBL" id="QGM45002.1"/>
    </source>
</evidence>
<name>A0A6B8KBS0_9HYPH</name>
<reference evidence="2 3" key="1">
    <citation type="submission" date="2019-11" db="EMBL/GenBank/DDBJ databases">
        <title>The genome sequence of Methylocystis heyeri.</title>
        <authorList>
            <person name="Oshkin I.Y."/>
            <person name="Miroshnikov K."/>
            <person name="Dedysh S.N."/>
        </authorList>
    </citation>
    <scope>NUCLEOTIDE SEQUENCE [LARGE SCALE GENOMIC DNA]</scope>
    <source>
        <strain evidence="2 3">H2</strain>
    </source>
</reference>
<keyword evidence="3" id="KW-1185">Reference proteome</keyword>
<evidence type="ECO:0000259" key="1">
    <source>
        <dbReference type="Pfam" id="PF07238"/>
    </source>
</evidence>
<protein>
    <recommendedName>
        <fullName evidence="1">PilZ domain-containing protein</fullName>
    </recommendedName>
</protein>
<gene>
    <name evidence="2" type="ORF">H2LOC_004475</name>
</gene>
<sequence>MMRGTFDVERRVTQRNRCYLGGVIRFSGLSTLDCLVTNLSADGARVVCSQQAILPSLVFLEITKRRKIFQGNIIWNGYNEFGMRFIRHDYSAKIIPFPQRVPL</sequence>
<dbReference type="Proteomes" id="UP000309061">
    <property type="component" value="Chromosome"/>
</dbReference>
<evidence type="ECO:0000313" key="3">
    <source>
        <dbReference type="Proteomes" id="UP000309061"/>
    </source>
</evidence>
<organism evidence="2 3">
    <name type="scientific">Methylocystis heyeri</name>
    <dbReference type="NCBI Taxonomy" id="391905"/>
    <lineage>
        <taxon>Bacteria</taxon>
        <taxon>Pseudomonadati</taxon>
        <taxon>Pseudomonadota</taxon>
        <taxon>Alphaproteobacteria</taxon>
        <taxon>Hyphomicrobiales</taxon>
        <taxon>Methylocystaceae</taxon>
        <taxon>Methylocystis</taxon>
    </lineage>
</organism>
<dbReference type="InterPro" id="IPR009875">
    <property type="entry name" value="PilZ_domain"/>
</dbReference>
<accession>A0A6B8KBS0</accession>
<dbReference type="RefSeq" id="WP_136495293.1">
    <property type="nucleotide sequence ID" value="NZ_CP046052.1"/>
</dbReference>
<dbReference type="KEGG" id="mhey:H2LOC_004475"/>
<proteinExistence type="predicted"/>
<dbReference type="GO" id="GO:0035438">
    <property type="term" value="F:cyclic-di-GMP binding"/>
    <property type="evidence" value="ECO:0007669"/>
    <property type="project" value="InterPro"/>
</dbReference>
<dbReference type="Pfam" id="PF07238">
    <property type="entry name" value="PilZ"/>
    <property type="match status" value="1"/>
</dbReference>